<keyword evidence="3" id="KW-1185">Reference proteome</keyword>
<dbReference type="RefSeq" id="WP_066320081.1">
    <property type="nucleotide sequence ID" value="NZ_LQRT01000060.1"/>
</dbReference>
<evidence type="ECO:0000259" key="1">
    <source>
        <dbReference type="Pfam" id="PF04738"/>
    </source>
</evidence>
<gene>
    <name evidence="2" type="ORF">AWE51_19030</name>
</gene>
<sequence>MSYKNFSKYVLRAPLFSFSFYKSLTQDKTLSEEALQKVCNDAVIKEAIFLASPSLYTEFEKWLKGDLKDKAASERMMYSVLKYISRMSARCTPFGLFAGTAVGEFSERTAIELQEKTKNERHTRLDMNYLVALSQDIVKDKTIKDQLLFYPNTSIYKAGHQLRYVEYTYVNSRRTHHIVAVEDSEYLSKVLTKASQGALLCVLGELLVDDEITLEEANGFIDQLVESQLLISELEPSVSGPEFLDQLLPVLKKLKNADHFVTALEETQKAIHAIDQGIGNAAEAYIKIGESLKALGTGYELKYMFQTDMVLTPKTNTLDKDVLRKVRKAMSLFNKITPQSKETLITQFKSAFYERYEDREVPLSKAMDVELGIGFLQGNDSGDISKLVDDLILPNRNTGVTSKDIKWSPIHAILQKKLIKCLQSQETILYIQDDDFKDFENKWDDLPDTISAMVEIIETDEEQKIVMSNVGGSSAANLLGRFCHGDSKLDAYTREIIATETAMNPDKILAEIVHLPESRVGNILMRPSFREYEIPYLAKSILTSEKQITLDDLMLSTRPNGPIRLRSKKYNKEVIPYLANAHNYSNNALPIYQFLANMQTQNLRGGVGFNWGPLADEYEFLPRVEYSGVIISSATWNITIKTIDKMLKSMSDETQLVTHFNQFKTEQKIPQFVLLVDGDNELLINTENTTSIKMLLATVKKRRGFILKEFLHSENSIVKEGNKGYTNQIVLSFYNEQKIKNTAPQNHG</sequence>
<dbReference type="AlphaFoldDB" id="A0A162WJM6"/>
<dbReference type="STRING" id="1642818.AWE51_19030"/>
<accession>A0A162WJM6</accession>
<feature type="domain" description="Lantibiotic dehydratase N-terminal" evidence="1">
    <location>
        <begin position="41"/>
        <end position="694"/>
    </location>
</feature>
<name>A0A162WJM6_9FLAO</name>
<dbReference type="Pfam" id="PF04738">
    <property type="entry name" value="Lant_dehydr_N"/>
    <property type="match status" value="1"/>
</dbReference>
<comment type="caution">
    <text evidence="2">The sequence shown here is derived from an EMBL/GenBank/DDBJ whole genome shotgun (WGS) entry which is preliminary data.</text>
</comment>
<dbReference type="OrthoDB" id="1273722at2"/>
<proteinExistence type="predicted"/>
<evidence type="ECO:0000313" key="3">
    <source>
        <dbReference type="Proteomes" id="UP000076715"/>
    </source>
</evidence>
<dbReference type="InterPro" id="IPR006827">
    <property type="entry name" value="Lant_deHydtase_N"/>
</dbReference>
<evidence type="ECO:0000313" key="2">
    <source>
        <dbReference type="EMBL" id="KZS38140.1"/>
    </source>
</evidence>
<organism evidence="2 3">
    <name type="scientific">Aquimarina aggregata</name>
    <dbReference type="NCBI Taxonomy" id="1642818"/>
    <lineage>
        <taxon>Bacteria</taxon>
        <taxon>Pseudomonadati</taxon>
        <taxon>Bacteroidota</taxon>
        <taxon>Flavobacteriia</taxon>
        <taxon>Flavobacteriales</taxon>
        <taxon>Flavobacteriaceae</taxon>
        <taxon>Aquimarina</taxon>
    </lineage>
</organism>
<protein>
    <recommendedName>
        <fullName evidence="1">Lantibiotic dehydratase N-terminal domain-containing protein</fullName>
    </recommendedName>
</protein>
<dbReference type="Proteomes" id="UP000076715">
    <property type="component" value="Unassembled WGS sequence"/>
</dbReference>
<reference evidence="2 3" key="1">
    <citation type="submission" date="2016-01" db="EMBL/GenBank/DDBJ databases">
        <title>The draft genome sequence of Aquimarina sp. RZW4-3-2.</title>
        <authorList>
            <person name="Wang Y."/>
        </authorList>
    </citation>
    <scope>NUCLEOTIDE SEQUENCE [LARGE SCALE GENOMIC DNA]</scope>
    <source>
        <strain evidence="2 3">RZW4-3-2</strain>
    </source>
</reference>
<dbReference type="EMBL" id="LQRT01000060">
    <property type="protein sequence ID" value="KZS38140.1"/>
    <property type="molecule type" value="Genomic_DNA"/>
</dbReference>